<dbReference type="Pfam" id="PF01380">
    <property type="entry name" value="SIS"/>
    <property type="match status" value="1"/>
</dbReference>
<dbReference type="GO" id="GO:1901135">
    <property type="term" value="P:carbohydrate derivative metabolic process"/>
    <property type="evidence" value="ECO:0007669"/>
    <property type="project" value="InterPro"/>
</dbReference>
<dbReference type="Pfam" id="PF01418">
    <property type="entry name" value="HTH_6"/>
    <property type="match status" value="1"/>
</dbReference>
<dbReference type="EMBL" id="FMJB01000038">
    <property type="protein sequence ID" value="SCM66714.1"/>
    <property type="molecule type" value="Genomic_DNA"/>
</dbReference>
<dbReference type="Gene3D" id="1.10.10.10">
    <property type="entry name" value="Winged helix-like DNA-binding domain superfamily/Winged helix DNA-binding domain"/>
    <property type="match status" value="1"/>
</dbReference>
<dbReference type="InterPro" id="IPR000281">
    <property type="entry name" value="HTH_RpiR"/>
</dbReference>
<protein>
    <submittedName>
        <fullName evidence="2">RpiR family transcriptional regulator</fullName>
    </submittedName>
</protein>
<gene>
    <name evidence="2" type="ORF">KARMA_0896</name>
</gene>
<reference evidence="3" key="1">
    <citation type="submission" date="2016-09" db="EMBL/GenBank/DDBJ databases">
        <authorList>
            <person name="Wibberg D."/>
        </authorList>
    </citation>
    <scope>NUCLEOTIDE SEQUENCE [LARGE SCALE GENOMIC DNA]</scope>
</reference>
<dbReference type="Proteomes" id="UP000184085">
    <property type="component" value="Unassembled WGS sequence"/>
</dbReference>
<accession>A0A1M4MY77</accession>
<sequence length="304" mass="33206">MLLIHLIPKGPPLSLPIKTRLSNALKEGTKADKAIASYMSGALADLPFETAASIAKKVGVSEATVGRFCRSIGYTSFKNLKDHLKGDIADYPWLMSDRLKELQKSAAAGDAHLTRGMELEIAAVVSVYECARMPEWPRVVKRLASANNIHVAGFQTERGIAQYFANQMQYVRDGVSLVDLAGGNFAEVLASGKDSCLLIFEARRYSRLAKVLAQEAQATGIPVTLVTDPFCDWGHDVADEVFAVPTQFNQFWDSTAQMASLCNLLINSVFMELGSDVEDRLSRFAELYGRFTGHVGDPVAQVAK</sequence>
<dbReference type="PANTHER" id="PTHR30514">
    <property type="entry name" value="GLUCOKINASE"/>
    <property type="match status" value="1"/>
</dbReference>
<dbReference type="GO" id="GO:0097367">
    <property type="term" value="F:carbohydrate derivative binding"/>
    <property type="evidence" value="ECO:0007669"/>
    <property type="project" value="InterPro"/>
</dbReference>
<dbReference type="GO" id="GO:0003677">
    <property type="term" value="F:DNA binding"/>
    <property type="evidence" value="ECO:0007669"/>
    <property type="project" value="InterPro"/>
</dbReference>
<name>A0A1M4MY77_9RHOB</name>
<dbReference type="InterPro" id="IPR036388">
    <property type="entry name" value="WH-like_DNA-bd_sf"/>
</dbReference>
<dbReference type="InterPro" id="IPR047640">
    <property type="entry name" value="RpiR-like"/>
</dbReference>
<dbReference type="SUPFAM" id="SSF46689">
    <property type="entry name" value="Homeodomain-like"/>
    <property type="match status" value="1"/>
</dbReference>
<dbReference type="InterPro" id="IPR046348">
    <property type="entry name" value="SIS_dom_sf"/>
</dbReference>
<dbReference type="PROSITE" id="PS51071">
    <property type="entry name" value="HTH_RPIR"/>
    <property type="match status" value="1"/>
</dbReference>
<dbReference type="Gene3D" id="3.40.50.10490">
    <property type="entry name" value="Glucose-6-phosphate isomerase like protein, domain 1"/>
    <property type="match status" value="1"/>
</dbReference>
<dbReference type="InterPro" id="IPR001347">
    <property type="entry name" value="SIS_dom"/>
</dbReference>
<dbReference type="InterPro" id="IPR009057">
    <property type="entry name" value="Homeodomain-like_sf"/>
</dbReference>
<dbReference type="PANTHER" id="PTHR30514:SF18">
    <property type="entry name" value="RPIR-FAMILY TRANSCRIPTIONAL REGULATOR"/>
    <property type="match status" value="1"/>
</dbReference>
<keyword evidence="3" id="KW-1185">Reference proteome</keyword>
<evidence type="ECO:0000259" key="1">
    <source>
        <dbReference type="PROSITE" id="PS51071"/>
    </source>
</evidence>
<dbReference type="AlphaFoldDB" id="A0A1M4MY77"/>
<feature type="domain" description="HTH rpiR-type" evidence="1">
    <location>
        <begin position="15"/>
        <end position="91"/>
    </location>
</feature>
<evidence type="ECO:0000313" key="2">
    <source>
        <dbReference type="EMBL" id="SCM66714.1"/>
    </source>
</evidence>
<dbReference type="GO" id="GO:0003700">
    <property type="term" value="F:DNA-binding transcription factor activity"/>
    <property type="evidence" value="ECO:0007669"/>
    <property type="project" value="InterPro"/>
</dbReference>
<organism evidence="2 3">
    <name type="scientific">Donghicola eburneus</name>
    <dbReference type="NCBI Taxonomy" id="393278"/>
    <lineage>
        <taxon>Bacteria</taxon>
        <taxon>Pseudomonadati</taxon>
        <taxon>Pseudomonadota</taxon>
        <taxon>Alphaproteobacteria</taxon>
        <taxon>Rhodobacterales</taxon>
        <taxon>Roseobacteraceae</taxon>
        <taxon>Donghicola</taxon>
    </lineage>
</organism>
<evidence type="ECO:0000313" key="3">
    <source>
        <dbReference type="Proteomes" id="UP000184085"/>
    </source>
</evidence>
<dbReference type="SUPFAM" id="SSF53697">
    <property type="entry name" value="SIS domain"/>
    <property type="match status" value="1"/>
</dbReference>
<proteinExistence type="predicted"/>